<dbReference type="SUPFAM" id="SSF53474">
    <property type="entry name" value="alpha/beta-Hydrolases"/>
    <property type="match status" value="1"/>
</dbReference>
<protein>
    <recommendedName>
        <fullName evidence="4">Alpha/beta-hydrolase</fullName>
    </recommendedName>
</protein>
<accession>A0A2J6RUD4</accession>
<organism evidence="2 3">
    <name type="scientific">Hyaloscypha variabilis (strain UAMH 11265 / GT02V1 / F)</name>
    <name type="common">Meliniomyces variabilis</name>
    <dbReference type="NCBI Taxonomy" id="1149755"/>
    <lineage>
        <taxon>Eukaryota</taxon>
        <taxon>Fungi</taxon>
        <taxon>Dikarya</taxon>
        <taxon>Ascomycota</taxon>
        <taxon>Pezizomycotina</taxon>
        <taxon>Leotiomycetes</taxon>
        <taxon>Helotiales</taxon>
        <taxon>Hyaloscyphaceae</taxon>
        <taxon>Hyaloscypha</taxon>
        <taxon>Hyaloscypha variabilis</taxon>
    </lineage>
</organism>
<feature type="chain" id="PRO_5014448479" description="Alpha/beta-hydrolase" evidence="1">
    <location>
        <begin position="20"/>
        <end position="276"/>
    </location>
</feature>
<dbReference type="PANTHER" id="PTHR33428">
    <property type="entry name" value="CHLOROPHYLLASE-2, CHLOROPLASTIC"/>
    <property type="match status" value="1"/>
</dbReference>
<evidence type="ECO:0000313" key="2">
    <source>
        <dbReference type="EMBL" id="PMD42127.1"/>
    </source>
</evidence>
<dbReference type="EMBL" id="KZ613943">
    <property type="protein sequence ID" value="PMD42127.1"/>
    <property type="molecule type" value="Genomic_DNA"/>
</dbReference>
<reference evidence="2 3" key="1">
    <citation type="submission" date="2016-04" db="EMBL/GenBank/DDBJ databases">
        <title>A degradative enzymes factory behind the ericoid mycorrhizal symbiosis.</title>
        <authorList>
            <consortium name="DOE Joint Genome Institute"/>
            <person name="Martino E."/>
            <person name="Morin E."/>
            <person name="Grelet G."/>
            <person name="Kuo A."/>
            <person name="Kohler A."/>
            <person name="Daghino S."/>
            <person name="Barry K."/>
            <person name="Choi C."/>
            <person name="Cichocki N."/>
            <person name="Clum A."/>
            <person name="Copeland A."/>
            <person name="Hainaut M."/>
            <person name="Haridas S."/>
            <person name="Labutti K."/>
            <person name="Lindquist E."/>
            <person name="Lipzen A."/>
            <person name="Khouja H.-R."/>
            <person name="Murat C."/>
            <person name="Ohm R."/>
            <person name="Olson A."/>
            <person name="Spatafora J."/>
            <person name="Veneault-Fourrey C."/>
            <person name="Henrissat B."/>
            <person name="Grigoriev I."/>
            <person name="Martin F."/>
            <person name="Perotto S."/>
        </authorList>
    </citation>
    <scope>NUCLEOTIDE SEQUENCE [LARGE SCALE GENOMIC DNA]</scope>
    <source>
        <strain evidence="2 3">F</strain>
    </source>
</reference>
<dbReference type="Gene3D" id="3.40.50.1820">
    <property type="entry name" value="alpha/beta hydrolase"/>
    <property type="match status" value="1"/>
</dbReference>
<feature type="signal peptide" evidence="1">
    <location>
        <begin position="1"/>
        <end position="19"/>
    </location>
</feature>
<dbReference type="Proteomes" id="UP000235786">
    <property type="component" value="Unassembled WGS sequence"/>
</dbReference>
<dbReference type="STRING" id="1149755.A0A2J6RUD4"/>
<dbReference type="AlphaFoldDB" id="A0A2J6RUD4"/>
<keyword evidence="3" id="KW-1185">Reference proteome</keyword>
<sequence length="276" mass="28780">MKYNILKPVALATIVSAAAVPNPAPQTGGDGPYTSYYFADATLTDHTIYQPKTVPTGLKLPVLLWGNGACADDGTGFQAFLGEVASYGFFVIADGPINGTESKSTTSAVIKASLEWVTTNGGKGAYAQVDTTKIAVSGQSCGGLEAYDLRADPRIFTIGIFNSGEFAATDSKTVAGSITKPIFYFLGGSSDIAYANGERDYSDLPATTPAWLGNYPAGHISTFINPNAGVVGTAGTRWLQWLLQGNTTAAEYFTGTGAKKDGWTAVSQNLASITPL</sequence>
<name>A0A2J6RUD4_HYAVF</name>
<gene>
    <name evidence="2" type="ORF">L207DRAFT_580802</name>
</gene>
<evidence type="ECO:0000313" key="3">
    <source>
        <dbReference type="Proteomes" id="UP000235786"/>
    </source>
</evidence>
<evidence type="ECO:0008006" key="4">
    <source>
        <dbReference type="Google" id="ProtNLM"/>
    </source>
</evidence>
<dbReference type="OrthoDB" id="2141514at2759"/>
<dbReference type="InterPro" id="IPR029058">
    <property type="entry name" value="AB_hydrolase_fold"/>
</dbReference>
<evidence type="ECO:0000256" key="1">
    <source>
        <dbReference type="SAM" id="SignalP"/>
    </source>
</evidence>
<proteinExistence type="predicted"/>
<dbReference type="PANTHER" id="PTHR33428:SF14">
    <property type="entry name" value="CARBOXYLESTERASE TYPE B DOMAIN-CONTAINING PROTEIN"/>
    <property type="match status" value="1"/>
</dbReference>
<keyword evidence="1" id="KW-0732">Signal</keyword>